<dbReference type="PANTHER" id="PTHR40446">
    <property type="entry name" value="N-ACETYLGLUCOSAMINE-1-PHOSPHODIESTER ALPHA-N-ACETYLGLUCOSAMINIDASE"/>
    <property type="match status" value="1"/>
</dbReference>
<keyword evidence="5" id="KW-1185">Reference proteome</keyword>
<dbReference type="Gene3D" id="2.60.40.1080">
    <property type="match status" value="2"/>
</dbReference>
<dbReference type="InterPro" id="IPR008964">
    <property type="entry name" value="Invasin/intimin_cell_adhesion"/>
</dbReference>
<dbReference type="InterPro" id="IPR029052">
    <property type="entry name" value="Metallo-depent_PP-like"/>
</dbReference>
<gene>
    <name evidence="4" type="ordered locus">Caci_4167</name>
</gene>
<evidence type="ECO:0000256" key="1">
    <source>
        <dbReference type="SAM" id="MobiDB-lite"/>
    </source>
</evidence>
<dbReference type="eggNOG" id="COG1409">
    <property type="taxonomic scope" value="Bacteria"/>
</dbReference>
<evidence type="ECO:0000256" key="2">
    <source>
        <dbReference type="SAM" id="SignalP"/>
    </source>
</evidence>
<dbReference type="Proteomes" id="UP000000851">
    <property type="component" value="Chromosome"/>
</dbReference>
<feature type="domain" description="BIG2" evidence="3">
    <location>
        <begin position="516"/>
        <end position="601"/>
    </location>
</feature>
<dbReference type="Gene3D" id="3.60.21.10">
    <property type="match status" value="1"/>
</dbReference>
<reference evidence="4 5" key="1">
    <citation type="journal article" date="2009" name="Stand. Genomic Sci.">
        <title>Complete genome sequence of Catenulispora acidiphila type strain (ID 139908).</title>
        <authorList>
            <person name="Copeland A."/>
            <person name="Lapidus A."/>
            <person name="Glavina Del Rio T."/>
            <person name="Nolan M."/>
            <person name="Lucas S."/>
            <person name="Chen F."/>
            <person name="Tice H."/>
            <person name="Cheng J.F."/>
            <person name="Bruce D."/>
            <person name="Goodwin L."/>
            <person name="Pitluck S."/>
            <person name="Mikhailova N."/>
            <person name="Pati A."/>
            <person name="Ivanova N."/>
            <person name="Mavromatis K."/>
            <person name="Chen A."/>
            <person name="Palaniappan K."/>
            <person name="Chain P."/>
            <person name="Land M."/>
            <person name="Hauser L."/>
            <person name="Chang Y.J."/>
            <person name="Jeffries C.D."/>
            <person name="Chertkov O."/>
            <person name="Brettin T."/>
            <person name="Detter J.C."/>
            <person name="Han C."/>
            <person name="Ali Z."/>
            <person name="Tindall B.J."/>
            <person name="Goker M."/>
            <person name="Bristow J."/>
            <person name="Eisen J.A."/>
            <person name="Markowitz V."/>
            <person name="Hugenholtz P."/>
            <person name="Kyrpides N.C."/>
            <person name="Klenk H.P."/>
        </authorList>
    </citation>
    <scope>NUCLEOTIDE SEQUENCE [LARGE SCALE GENOMIC DNA]</scope>
    <source>
        <strain evidence="5">DSM 44928 / JCM 14897 / NBRC 102108 / NRRL B-24433 / ID139908</strain>
    </source>
</reference>
<dbReference type="SUPFAM" id="SSF56300">
    <property type="entry name" value="Metallo-dependent phosphatases"/>
    <property type="match status" value="1"/>
</dbReference>
<keyword evidence="2" id="KW-0732">Signal</keyword>
<feature type="domain" description="BIG2" evidence="3">
    <location>
        <begin position="1071"/>
        <end position="1160"/>
    </location>
</feature>
<dbReference type="EMBL" id="CP001700">
    <property type="protein sequence ID" value="ACU73031.1"/>
    <property type="molecule type" value="Genomic_DNA"/>
</dbReference>
<dbReference type="SMART" id="SM00635">
    <property type="entry name" value="BID_2"/>
    <property type="match status" value="2"/>
</dbReference>
<dbReference type="eggNOG" id="COG5492">
    <property type="taxonomic scope" value="Bacteria"/>
</dbReference>
<dbReference type="HOGENOM" id="CLU_004974_0_0_11"/>
<dbReference type="Pfam" id="PF09992">
    <property type="entry name" value="NAGPA"/>
    <property type="match status" value="1"/>
</dbReference>
<dbReference type="GO" id="GO:0016787">
    <property type="term" value="F:hydrolase activity"/>
    <property type="evidence" value="ECO:0007669"/>
    <property type="project" value="InterPro"/>
</dbReference>
<feature type="region of interest" description="Disordered" evidence="1">
    <location>
        <begin position="466"/>
        <end position="491"/>
    </location>
</feature>
<feature type="compositionally biased region" description="Polar residues" evidence="1">
    <location>
        <begin position="470"/>
        <end position="491"/>
    </location>
</feature>
<feature type="signal peptide" evidence="2">
    <location>
        <begin position="1"/>
        <end position="32"/>
    </location>
</feature>
<dbReference type="PROSITE" id="PS51318">
    <property type="entry name" value="TAT"/>
    <property type="match status" value="1"/>
</dbReference>
<dbReference type="InParanoid" id="C7QHY6"/>
<dbReference type="Pfam" id="PF02368">
    <property type="entry name" value="Big_2"/>
    <property type="match status" value="1"/>
</dbReference>
<evidence type="ECO:0000259" key="3">
    <source>
        <dbReference type="SMART" id="SM00635"/>
    </source>
</evidence>
<dbReference type="InterPro" id="IPR018711">
    <property type="entry name" value="NAGPA"/>
</dbReference>
<feature type="region of interest" description="Disordered" evidence="1">
    <location>
        <begin position="27"/>
        <end position="58"/>
    </location>
</feature>
<dbReference type="STRING" id="479433.Caci_4167"/>
<proteinExistence type="predicted"/>
<dbReference type="AlphaFoldDB" id="C7QHY6"/>
<protein>
    <submittedName>
        <fullName evidence="4">Ig domain protein group 2 domain protein</fullName>
    </submittedName>
</protein>
<accession>C7QHY6</accession>
<dbReference type="PANTHER" id="PTHR40446:SF2">
    <property type="entry name" value="N-ACETYLGLUCOSAMINE-1-PHOSPHODIESTER ALPHA-N-ACETYLGLUCOSAMINIDASE"/>
    <property type="match status" value="1"/>
</dbReference>
<name>C7QHY6_CATAD</name>
<sequence precursor="true">MMVRRRRRLAVSATVVAALVCGALAGTGGASAQTSGTDDTAAHSGGGDGRPWLPPTPDQWPLVVTASNTAQQEITRGIDYQTDTYQTVGGVQHSTELNVDLSDPNVRLGVVESHNEINDAADEVPSSMANRTGAVAGINGDFFDIYGSGSPHGMVVIDGRLVKSPNPAWNQNVVVRADGSIGMGAEAYSGTATDGAASHPITSVNTVADLSANGLVRITPDLGDSGKIPASVVATGHRDPADASVLIIDAVTPNVTDITQVPAGTEDLVGSGTAGQWLTATAHPGDRVTIAESISPDNAPRQALSGGAILVQNGTMAVPVQGSGENNVNNPVTGMGVTKDGKHAIVAVFDGHQPEDAAEGLTRPQLAGWMIAHGAYNAMVFDSGGSSEMVARQPGQQQVSVSNTPSDGHERPVANGLFFYSTEPHPAPAVRAVANSGAPLAVLTNSTVPVGAYAVDTLGNPASDPVTLSVHPSSRASISTGTNGATLTASGTPGTGELVATAGRAHSSVPLRVTDHLSSLTLSPATADLNNGGTQQLSVSATTRDKQPVSLLPASVAWTASPPNLGSVDPTTGLFTAATDDEGLVTVTASVDGASATTSIAVGQRTEMVDTMTDVNNWAVNTHGGATGSLSLSTTTKRLPTDAGSMDVKYDIPAGSGVKQVVFSPTVSESFPPAGETQLPDGVGIWIKGSGTGGSGTPLGLGNLTLAEAYTEVNGQYVDFYPSTVTYDGWQLIVANLPAGLQFPMSVKFLDFLVISPTQTLSGDLYVSDLQALYSPRPLVTPPYVAIPDNPSWLQFTEDPAKFRAGGTTLAALDDAHTHADDPNSTGSVVLKQDGTQIKALPSSQTGALSLQTMGDMSDTGSTANLTYLKSLLDGTGVPYHEGVGNHEITQGADPENKNWTSLFGATHYSYTQGAANILVTDSSHIGILPSDPYQVPAGDPPQYQWLADQLSANRSPVVFVVSHVPAYDPHPQQDSQFADRWEAQMFETLVQKYQDTHPHTHVITLFGHARGWAENLLDPTGHNTAGGIPNFVVADAGVEAYAPPAEGGFYNYGLFHVLPNGDVQFAAIPTLAGITVSSPASTLQAGQSTQLTATGTTPTGDDLPALSVPIADPASHVWRSSDPHVATVDPVTGAVHAWHAGTATVTVTSDGISGSVTLTVTKG</sequence>
<dbReference type="SUPFAM" id="SSF49373">
    <property type="entry name" value="Invasin/intimin cell-adhesion fragments"/>
    <property type="match status" value="1"/>
</dbReference>
<feature type="chain" id="PRO_5002983148" evidence="2">
    <location>
        <begin position="33"/>
        <end position="1164"/>
    </location>
</feature>
<dbReference type="KEGG" id="cai:Caci_4167"/>
<organism evidence="4 5">
    <name type="scientific">Catenulispora acidiphila (strain DSM 44928 / JCM 14897 / NBRC 102108 / NRRL B-24433 / ID139908)</name>
    <dbReference type="NCBI Taxonomy" id="479433"/>
    <lineage>
        <taxon>Bacteria</taxon>
        <taxon>Bacillati</taxon>
        <taxon>Actinomycetota</taxon>
        <taxon>Actinomycetes</taxon>
        <taxon>Catenulisporales</taxon>
        <taxon>Catenulisporaceae</taxon>
        <taxon>Catenulispora</taxon>
    </lineage>
</organism>
<dbReference type="eggNOG" id="COG4632">
    <property type="taxonomic scope" value="Bacteria"/>
</dbReference>
<evidence type="ECO:0000313" key="5">
    <source>
        <dbReference type="Proteomes" id="UP000000851"/>
    </source>
</evidence>
<feature type="compositionally biased region" description="Low complexity" evidence="1">
    <location>
        <begin position="27"/>
        <end position="37"/>
    </location>
</feature>
<evidence type="ECO:0000313" key="4">
    <source>
        <dbReference type="EMBL" id="ACU73031.1"/>
    </source>
</evidence>
<dbReference type="InterPro" id="IPR006311">
    <property type="entry name" value="TAT_signal"/>
</dbReference>
<dbReference type="InterPro" id="IPR003343">
    <property type="entry name" value="Big_2"/>
</dbReference>